<organism evidence="2 3">
    <name type="scientific">Jannaschia pagri</name>
    <dbReference type="NCBI Taxonomy" id="2829797"/>
    <lineage>
        <taxon>Bacteria</taxon>
        <taxon>Pseudomonadati</taxon>
        <taxon>Pseudomonadota</taxon>
        <taxon>Alphaproteobacteria</taxon>
        <taxon>Rhodobacterales</taxon>
        <taxon>Roseobacteraceae</taxon>
        <taxon>Jannaschia</taxon>
    </lineage>
</organism>
<reference evidence="2 3" key="1">
    <citation type="submission" date="2021-05" db="EMBL/GenBank/DDBJ databases">
        <title>Bacteria Genome sequencing.</title>
        <authorList>
            <person name="Takabe Y."/>
            <person name="Nakajima Y."/>
            <person name="Suzuki S."/>
            <person name="Shiozaki T."/>
        </authorList>
    </citation>
    <scope>NUCLEOTIDE SEQUENCE [LARGE SCALE GENOMIC DNA]</scope>
    <source>
        <strain evidence="2 3">AI_62</strain>
    </source>
</reference>
<comment type="caution">
    <text evidence="2">The sequence shown here is derived from an EMBL/GenBank/DDBJ whole genome shotgun (WGS) entry which is preliminary data.</text>
</comment>
<dbReference type="EMBL" id="BPFH01000006">
    <property type="protein sequence ID" value="GIT96494.1"/>
    <property type="molecule type" value="Genomic_DNA"/>
</dbReference>
<name>A0ABQ4NQG9_9RHOB</name>
<gene>
    <name evidence="2" type="ORF">JANAI62_31170</name>
</gene>
<feature type="transmembrane region" description="Helical" evidence="1">
    <location>
        <begin position="21"/>
        <end position="40"/>
    </location>
</feature>
<feature type="transmembrane region" description="Helical" evidence="1">
    <location>
        <begin position="113"/>
        <end position="137"/>
    </location>
</feature>
<keyword evidence="1" id="KW-1133">Transmembrane helix</keyword>
<dbReference type="RefSeq" id="WP_220749989.1">
    <property type="nucleotide sequence ID" value="NZ_BPFH01000006.1"/>
</dbReference>
<accession>A0ABQ4NQG9</accession>
<keyword evidence="1" id="KW-0472">Membrane</keyword>
<proteinExistence type="predicted"/>
<feature type="transmembrane region" description="Helical" evidence="1">
    <location>
        <begin position="66"/>
        <end position="92"/>
    </location>
</feature>
<dbReference type="Proteomes" id="UP000786693">
    <property type="component" value="Unassembled WGS sequence"/>
</dbReference>
<evidence type="ECO:0000313" key="2">
    <source>
        <dbReference type="EMBL" id="GIT96494.1"/>
    </source>
</evidence>
<feature type="transmembrane region" description="Helical" evidence="1">
    <location>
        <begin position="143"/>
        <end position="166"/>
    </location>
</feature>
<sequence length="250" mass="26866">MLSWNIFKRAALLVIDNLGAALRLSVVPYGLLVVASFYFIGSLDVTSWQVQLEVGPEEMPNLPDGFLGGVLALSLVQLGVYIWIAIAWHRYILLQEGGEGWLPSLSTELFVGYLWRLILLILVMVAVLIAVTLALTIPLPVVGIPVSIILGILIFYRLGLVLPAVAVGNPMTLPEAWAATKGQSGTVITLAVLSFVLSLLFELPALVGGADPSGLVSMVYNLVVGWFLILLGVSVLSTLYGHFVEGRSVE</sequence>
<feature type="transmembrane region" description="Helical" evidence="1">
    <location>
        <begin position="219"/>
        <end position="240"/>
    </location>
</feature>
<keyword evidence="1" id="KW-0812">Transmembrane</keyword>
<protein>
    <recommendedName>
        <fullName evidence="4">Glycerophosphoryl diester phosphodiesterase membrane domain-containing protein</fullName>
    </recommendedName>
</protein>
<evidence type="ECO:0008006" key="4">
    <source>
        <dbReference type="Google" id="ProtNLM"/>
    </source>
</evidence>
<feature type="transmembrane region" description="Helical" evidence="1">
    <location>
        <begin position="187"/>
        <end position="207"/>
    </location>
</feature>
<evidence type="ECO:0000256" key="1">
    <source>
        <dbReference type="SAM" id="Phobius"/>
    </source>
</evidence>
<evidence type="ECO:0000313" key="3">
    <source>
        <dbReference type="Proteomes" id="UP000786693"/>
    </source>
</evidence>
<keyword evidence="3" id="KW-1185">Reference proteome</keyword>